<dbReference type="InterPro" id="IPR036390">
    <property type="entry name" value="WH_DNA-bd_sf"/>
</dbReference>
<keyword evidence="6" id="KW-1185">Reference proteome</keyword>
<reference evidence="5 6" key="1">
    <citation type="submission" date="2018-01" db="EMBL/GenBank/DDBJ databases">
        <title>Lactibacter flavus gen. nov., sp. nov., a novel bacterium of the family Propionibacteriaceae isolated from raw milk and dairy products.</title>
        <authorList>
            <person name="Wenning M."/>
            <person name="Breitenwieser F."/>
            <person name="Huptas C."/>
            <person name="von Neubeck M."/>
            <person name="Busse H.-J."/>
            <person name="Scherer S."/>
        </authorList>
    </citation>
    <scope>NUCLEOTIDE SEQUENCE [LARGE SCALE GENOMIC DNA]</scope>
    <source>
        <strain evidence="5 6">VG341</strain>
    </source>
</reference>
<dbReference type="Proteomes" id="UP000290624">
    <property type="component" value="Unassembled WGS sequence"/>
</dbReference>
<dbReference type="GO" id="GO:0006950">
    <property type="term" value="P:response to stress"/>
    <property type="evidence" value="ECO:0007669"/>
    <property type="project" value="TreeGrafter"/>
</dbReference>
<proteinExistence type="predicted"/>
<feature type="domain" description="HTH marR-type" evidence="4">
    <location>
        <begin position="1"/>
        <end position="145"/>
    </location>
</feature>
<dbReference type="Pfam" id="PF01047">
    <property type="entry name" value="MarR"/>
    <property type="match status" value="1"/>
</dbReference>
<name>A0A4V1Q7R8_9ACTN</name>
<dbReference type="EMBL" id="PPCV01000001">
    <property type="protein sequence ID" value="RXW33538.1"/>
    <property type="molecule type" value="Genomic_DNA"/>
</dbReference>
<keyword evidence="1" id="KW-0805">Transcription regulation</keyword>
<organism evidence="5 6">
    <name type="scientific">Propioniciclava flava</name>
    <dbReference type="NCBI Taxonomy" id="2072026"/>
    <lineage>
        <taxon>Bacteria</taxon>
        <taxon>Bacillati</taxon>
        <taxon>Actinomycetota</taxon>
        <taxon>Actinomycetes</taxon>
        <taxon>Propionibacteriales</taxon>
        <taxon>Propionibacteriaceae</taxon>
        <taxon>Propioniciclava</taxon>
    </lineage>
</organism>
<dbReference type="InterPro" id="IPR039422">
    <property type="entry name" value="MarR/SlyA-like"/>
</dbReference>
<keyword evidence="3" id="KW-0804">Transcription</keyword>
<keyword evidence="2" id="KW-0238">DNA-binding</keyword>
<dbReference type="AlphaFoldDB" id="A0A4V1Q7R8"/>
<evidence type="ECO:0000256" key="2">
    <source>
        <dbReference type="ARBA" id="ARBA00023125"/>
    </source>
</evidence>
<dbReference type="PANTHER" id="PTHR33164">
    <property type="entry name" value="TRANSCRIPTIONAL REGULATOR, MARR FAMILY"/>
    <property type="match status" value="1"/>
</dbReference>
<dbReference type="GO" id="GO:0003700">
    <property type="term" value="F:DNA-binding transcription factor activity"/>
    <property type="evidence" value="ECO:0007669"/>
    <property type="project" value="InterPro"/>
</dbReference>
<dbReference type="RefSeq" id="WP_129457503.1">
    <property type="nucleotide sequence ID" value="NZ_PPCV01000001.1"/>
</dbReference>
<dbReference type="SUPFAM" id="SSF46785">
    <property type="entry name" value="Winged helix' DNA-binding domain"/>
    <property type="match status" value="1"/>
</dbReference>
<evidence type="ECO:0000256" key="3">
    <source>
        <dbReference type="ARBA" id="ARBA00023163"/>
    </source>
</evidence>
<dbReference type="PROSITE" id="PS50995">
    <property type="entry name" value="HTH_MARR_2"/>
    <property type="match status" value="1"/>
</dbReference>
<evidence type="ECO:0000259" key="4">
    <source>
        <dbReference type="PROSITE" id="PS50995"/>
    </source>
</evidence>
<dbReference type="GO" id="GO:0003677">
    <property type="term" value="F:DNA binding"/>
    <property type="evidence" value="ECO:0007669"/>
    <property type="project" value="UniProtKB-KW"/>
</dbReference>
<gene>
    <name evidence="5" type="ORF">C1706_01950</name>
</gene>
<sequence>MTPLASRFPSPEQSPGFILWHLTHAWQRTVRAALTPHDLTHVQFVLLATLTAHETPLTQRQLAESASTDPMMTSQVVRALEKKGLLERQPHPKDGRAILLAPTTGGKDLITNANRSVEDADESFFAALGATGTHQLTALLATLRHSHQQPR</sequence>
<dbReference type="InterPro" id="IPR000835">
    <property type="entry name" value="HTH_MarR-typ"/>
</dbReference>
<evidence type="ECO:0000313" key="5">
    <source>
        <dbReference type="EMBL" id="RXW33538.1"/>
    </source>
</evidence>
<dbReference type="Gene3D" id="1.10.10.10">
    <property type="entry name" value="Winged helix-like DNA-binding domain superfamily/Winged helix DNA-binding domain"/>
    <property type="match status" value="1"/>
</dbReference>
<accession>A0A4V1Q7R8</accession>
<dbReference type="SMART" id="SM00347">
    <property type="entry name" value="HTH_MARR"/>
    <property type="match status" value="1"/>
</dbReference>
<dbReference type="PANTHER" id="PTHR33164:SF64">
    <property type="entry name" value="TRANSCRIPTIONAL REGULATOR SLYA"/>
    <property type="match status" value="1"/>
</dbReference>
<dbReference type="InterPro" id="IPR036388">
    <property type="entry name" value="WH-like_DNA-bd_sf"/>
</dbReference>
<protein>
    <submittedName>
        <fullName evidence="5">MarR family transcriptional regulator</fullName>
    </submittedName>
</protein>
<dbReference type="OrthoDB" id="9806864at2"/>
<comment type="caution">
    <text evidence="5">The sequence shown here is derived from an EMBL/GenBank/DDBJ whole genome shotgun (WGS) entry which is preliminary data.</text>
</comment>
<evidence type="ECO:0000256" key="1">
    <source>
        <dbReference type="ARBA" id="ARBA00023015"/>
    </source>
</evidence>
<evidence type="ECO:0000313" key="6">
    <source>
        <dbReference type="Proteomes" id="UP000290624"/>
    </source>
</evidence>